<keyword evidence="3" id="KW-0378">Hydrolase</keyword>
<name>C0EHI8_9FIRM</name>
<keyword evidence="1" id="KW-0812">Transmembrane</keyword>
<dbReference type="InterPro" id="IPR003675">
    <property type="entry name" value="Rce1/LyrA-like_dom"/>
</dbReference>
<feature type="transmembrane region" description="Helical" evidence="1">
    <location>
        <begin position="218"/>
        <end position="238"/>
    </location>
</feature>
<feature type="transmembrane region" description="Helical" evidence="1">
    <location>
        <begin position="107"/>
        <end position="126"/>
    </location>
</feature>
<keyword evidence="4" id="KW-1185">Reference proteome</keyword>
<dbReference type="AlphaFoldDB" id="C0EHI8"/>
<dbReference type="Proteomes" id="UP000003340">
    <property type="component" value="Unassembled WGS sequence"/>
</dbReference>
<dbReference type="STRING" id="537013.CLOSTMETH_03225"/>
<accession>C0EHI8</accession>
<evidence type="ECO:0000313" key="4">
    <source>
        <dbReference type="Proteomes" id="UP000003340"/>
    </source>
</evidence>
<protein>
    <submittedName>
        <fullName evidence="3">CAAX amino terminal protease family protein</fullName>
    </submittedName>
</protein>
<keyword evidence="1" id="KW-0472">Membrane</keyword>
<dbReference type="EMBL" id="ACEC01000115">
    <property type="protein sequence ID" value="EEG29112.1"/>
    <property type="molecule type" value="Genomic_DNA"/>
</dbReference>
<reference evidence="3 4" key="2">
    <citation type="submission" date="2009-02" db="EMBL/GenBank/DDBJ databases">
        <title>Draft genome sequence of Clostridium methylpentosum (DSM 5476).</title>
        <authorList>
            <person name="Sudarsanam P."/>
            <person name="Ley R."/>
            <person name="Guruge J."/>
            <person name="Turnbaugh P.J."/>
            <person name="Mahowald M."/>
            <person name="Liep D."/>
            <person name="Gordon J."/>
        </authorList>
    </citation>
    <scope>NUCLEOTIDE SEQUENCE [LARGE SCALE GENOMIC DNA]</scope>
    <source>
        <strain evidence="3 4">DSM 5476</strain>
    </source>
</reference>
<keyword evidence="1" id="KW-1133">Transmembrane helix</keyword>
<feature type="transmembrane region" description="Helical" evidence="1">
    <location>
        <begin position="77"/>
        <end position="95"/>
    </location>
</feature>
<dbReference type="GO" id="GO:0004175">
    <property type="term" value="F:endopeptidase activity"/>
    <property type="evidence" value="ECO:0007669"/>
    <property type="project" value="UniProtKB-ARBA"/>
</dbReference>
<sequence>MKKLYEKSELTFALVCIVIYCVLQSLANPLNKIIGIEGLANAIFNVVLTVILFCFIKKNGLFKRYGLCKTSIPARQFLYYVPLIILVTRNLWNGVTVNFSLTDTVCYITYMLCVGFVEEVLFRGFLFKAMAKDNVKMAIVISSVTFGLGHLLHLINGSDVELVANLFQVVGAIAFGFLFVLIFHRGGSLIPCIITHSVINASSAFANETGLTVEKRIIMNLILFVIIAVYTFILSRILPKNQHLNENGVANK</sequence>
<dbReference type="PANTHER" id="PTHR36435">
    <property type="entry name" value="SLR1288 PROTEIN"/>
    <property type="match status" value="1"/>
</dbReference>
<feature type="domain" description="CAAX prenyl protease 2/Lysostaphin resistance protein A-like" evidence="2">
    <location>
        <begin position="105"/>
        <end position="201"/>
    </location>
</feature>
<proteinExistence type="predicted"/>
<dbReference type="GO" id="GO:0006508">
    <property type="term" value="P:proteolysis"/>
    <property type="evidence" value="ECO:0007669"/>
    <property type="project" value="UniProtKB-KW"/>
</dbReference>
<dbReference type="InterPro" id="IPR052710">
    <property type="entry name" value="CAAX_protease"/>
</dbReference>
<gene>
    <name evidence="3" type="ORF">CLOSTMETH_03225</name>
</gene>
<dbReference type="GO" id="GO:0080120">
    <property type="term" value="P:CAAX-box protein maturation"/>
    <property type="evidence" value="ECO:0007669"/>
    <property type="project" value="UniProtKB-ARBA"/>
</dbReference>
<dbReference type="Pfam" id="PF02517">
    <property type="entry name" value="Rce1-like"/>
    <property type="match status" value="1"/>
</dbReference>
<feature type="transmembrane region" description="Helical" evidence="1">
    <location>
        <begin position="33"/>
        <end position="56"/>
    </location>
</feature>
<reference evidence="3 4" key="1">
    <citation type="submission" date="2009-01" db="EMBL/GenBank/DDBJ databases">
        <authorList>
            <person name="Fulton L."/>
            <person name="Clifton S."/>
            <person name="Fulton B."/>
            <person name="Xu J."/>
            <person name="Minx P."/>
            <person name="Pepin K.H."/>
            <person name="Johnson M."/>
            <person name="Bhonagiri V."/>
            <person name="Nash W.E."/>
            <person name="Mardis E.R."/>
            <person name="Wilson R.K."/>
        </authorList>
    </citation>
    <scope>NUCLEOTIDE SEQUENCE [LARGE SCALE GENOMIC DNA]</scope>
    <source>
        <strain evidence="3 4">DSM 5476</strain>
    </source>
</reference>
<feature type="transmembrane region" description="Helical" evidence="1">
    <location>
        <begin position="138"/>
        <end position="156"/>
    </location>
</feature>
<evidence type="ECO:0000259" key="2">
    <source>
        <dbReference type="Pfam" id="PF02517"/>
    </source>
</evidence>
<keyword evidence="3" id="KW-0645">Protease</keyword>
<organism evidence="3 4">
    <name type="scientific">[Clostridium] methylpentosum DSM 5476</name>
    <dbReference type="NCBI Taxonomy" id="537013"/>
    <lineage>
        <taxon>Bacteria</taxon>
        <taxon>Bacillati</taxon>
        <taxon>Bacillota</taxon>
        <taxon>Clostridia</taxon>
        <taxon>Eubacteriales</taxon>
        <taxon>Oscillospiraceae</taxon>
        <taxon>Oscillospiraceae incertae sedis</taxon>
    </lineage>
</organism>
<dbReference type="eggNOG" id="COG1266">
    <property type="taxonomic scope" value="Bacteria"/>
</dbReference>
<dbReference type="PANTHER" id="PTHR36435:SF1">
    <property type="entry name" value="CAAX AMINO TERMINAL PROTEASE FAMILY PROTEIN"/>
    <property type="match status" value="1"/>
</dbReference>
<evidence type="ECO:0000313" key="3">
    <source>
        <dbReference type="EMBL" id="EEG29112.1"/>
    </source>
</evidence>
<evidence type="ECO:0000256" key="1">
    <source>
        <dbReference type="SAM" id="Phobius"/>
    </source>
</evidence>
<feature type="transmembrane region" description="Helical" evidence="1">
    <location>
        <begin position="9"/>
        <end position="27"/>
    </location>
</feature>
<dbReference type="HOGENOM" id="CLU_093151_0_0_9"/>
<comment type="caution">
    <text evidence="3">The sequence shown here is derived from an EMBL/GenBank/DDBJ whole genome shotgun (WGS) entry which is preliminary data.</text>
</comment>
<feature type="transmembrane region" description="Helical" evidence="1">
    <location>
        <begin position="162"/>
        <end position="182"/>
    </location>
</feature>